<dbReference type="InterPro" id="IPR017938">
    <property type="entry name" value="Riboflavin_synthase-like_b-brl"/>
</dbReference>
<protein>
    <submittedName>
        <fullName evidence="3">Putative iron-sulfur binding protein</fullName>
    </submittedName>
</protein>
<dbReference type="Gene3D" id="2.40.30.10">
    <property type="entry name" value="Translation factors"/>
    <property type="match status" value="1"/>
</dbReference>
<dbReference type="PANTHER" id="PTHR42815">
    <property type="entry name" value="FAD-BINDING, PUTATIVE (AFU_ORTHOLOGUE AFUA_6G07600)-RELATED"/>
    <property type="match status" value="1"/>
</dbReference>
<dbReference type="KEGG" id="bcai:K788_0000587"/>
<dbReference type="PRINTS" id="PR00409">
    <property type="entry name" value="PHDIOXRDTASE"/>
</dbReference>
<dbReference type="Gene3D" id="3.40.50.80">
    <property type="entry name" value="Nucleotide-binding domain of ferredoxin-NADP reductase (FNR) module"/>
    <property type="match status" value="1"/>
</dbReference>
<feature type="domain" description="FAD-binding FR-type" evidence="2">
    <location>
        <begin position="365"/>
        <end position="467"/>
    </location>
</feature>
<dbReference type="InterPro" id="IPR006058">
    <property type="entry name" value="2Fe2S_fd_BS"/>
</dbReference>
<dbReference type="GO" id="GO:0016491">
    <property type="term" value="F:oxidoreductase activity"/>
    <property type="evidence" value="ECO:0007669"/>
    <property type="project" value="InterPro"/>
</dbReference>
<evidence type="ECO:0000313" key="4">
    <source>
        <dbReference type="Proteomes" id="UP000019146"/>
    </source>
</evidence>
<dbReference type="PROSITE" id="PS51384">
    <property type="entry name" value="FAD_FR"/>
    <property type="match status" value="1"/>
</dbReference>
<dbReference type="Pfam" id="PF00970">
    <property type="entry name" value="FAD_binding_6"/>
    <property type="match status" value="1"/>
</dbReference>
<dbReference type="PROSITE" id="PS00197">
    <property type="entry name" value="2FE2S_FER_1"/>
    <property type="match status" value="1"/>
</dbReference>
<dbReference type="InterPro" id="IPR039261">
    <property type="entry name" value="FNR_nucleotide-bd"/>
</dbReference>
<evidence type="ECO:0000259" key="2">
    <source>
        <dbReference type="PROSITE" id="PS51384"/>
    </source>
</evidence>
<dbReference type="InterPro" id="IPR017927">
    <property type="entry name" value="FAD-bd_FR_type"/>
</dbReference>
<dbReference type="GO" id="GO:0051537">
    <property type="term" value="F:2 iron, 2 sulfur cluster binding"/>
    <property type="evidence" value="ECO:0007669"/>
    <property type="project" value="InterPro"/>
</dbReference>
<feature type="domain" description="2Fe-2S ferredoxin-type" evidence="1">
    <location>
        <begin position="630"/>
        <end position="718"/>
    </location>
</feature>
<dbReference type="AlphaFoldDB" id="A0A0P0RHZ1"/>
<dbReference type="SUPFAM" id="SSF50475">
    <property type="entry name" value="FMN-binding split barrel"/>
    <property type="match status" value="1"/>
</dbReference>
<reference evidence="3 4" key="1">
    <citation type="journal article" date="2014" name="Genome Announc.">
        <title>Draft Genome Sequence of the Haloacid-Degrading Burkholderia caribensis Strain MBA4.</title>
        <authorList>
            <person name="Pan Y."/>
            <person name="Kong K.F."/>
            <person name="Tsang J.S."/>
        </authorList>
    </citation>
    <scope>NUCLEOTIDE SEQUENCE [LARGE SCALE GENOMIC DNA]</scope>
    <source>
        <strain evidence="3 4">MBA4</strain>
    </source>
</reference>
<dbReference type="InterPro" id="IPR001433">
    <property type="entry name" value="OxRdtase_FAD/NAD-bd"/>
</dbReference>
<gene>
    <name evidence="3" type="ORF">K788_0000587</name>
</gene>
<dbReference type="InterPro" id="IPR012349">
    <property type="entry name" value="Split_barrel_FMN-bd"/>
</dbReference>
<dbReference type="PANTHER" id="PTHR42815:SF2">
    <property type="entry name" value="FAD-BINDING, PUTATIVE (AFU_ORTHOLOGUE AFUA_6G07600)-RELATED"/>
    <property type="match status" value="1"/>
</dbReference>
<evidence type="ECO:0000313" key="3">
    <source>
        <dbReference type="EMBL" id="ALL68340.1"/>
    </source>
</evidence>
<dbReference type="SUPFAM" id="SSF63380">
    <property type="entry name" value="Riboflavin synthase domain-like"/>
    <property type="match status" value="1"/>
</dbReference>
<dbReference type="InterPro" id="IPR001041">
    <property type="entry name" value="2Fe-2S_ferredoxin-type"/>
</dbReference>
<dbReference type="CDD" id="cd00207">
    <property type="entry name" value="fer2"/>
    <property type="match status" value="1"/>
</dbReference>
<dbReference type="EMBL" id="CP012747">
    <property type="protein sequence ID" value="ALL68340.1"/>
    <property type="molecule type" value="Genomic_DNA"/>
</dbReference>
<dbReference type="PROSITE" id="PS51085">
    <property type="entry name" value="2FE2S_FER_2"/>
    <property type="match status" value="1"/>
</dbReference>
<dbReference type="Pfam" id="PF00175">
    <property type="entry name" value="NAD_binding_1"/>
    <property type="match status" value="1"/>
</dbReference>
<proteinExistence type="predicted"/>
<dbReference type="SUPFAM" id="SSF54292">
    <property type="entry name" value="2Fe-2S ferredoxin-like"/>
    <property type="match status" value="1"/>
</dbReference>
<accession>A0A0P0RHZ1</accession>
<dbReference type="InterPro" id="IPR036010">
    <property type="entry name" value="2Fe-2S_ferredoxin-like_sf"/>
</dbReference>
<dbReference type="Gene3D" id="2.30.110.10">
    <property type="entry name" value="Electron Transport, Fmn-binding Protein, Chain A"/>
    <property type="match status" value="1"/>
</dbReference>
<dbReference type="Proteomes" id="UP000019146">
    <property type="component" value="Chromosome 2"/>
</dbReference>
<evidence type="ECO:0000259" key="1">
    <source>
        <dbReference type="PROSITE" id="PS51085"/>
    </source>
</evidence>
<dbReference type="InterPro" id="IPR012675">
    <property type="entry name" value="Beta-grasp_dom_sf"/>
</dbReference>
<dbReference type="Gene3D" id="3.10.20.30">
    <property type="match status" value="1"/>
</dbReference>
<organism evidence="3 4">
    <name type="scientific">Paraburkholderia caribensis MBA4</name>
    <dbReference type="NCBI Taxonomy" id="1323664"/>
    <lineage>
        <taxon>Bacteria</taxon>
        <taxon>Pseudomonadati</taxon>
        <taxon>Pseudomonadota</taxon>
        <taxon>Betaproteobacteria</taxon>
        <taxon>Burkholderiales</taxon>
        <taxon>Burkholderiaceae</taxon>
        <taxon>Paraburkholderia</taxon>
    </lineage>
</organism>
<dbReference type="InterPro" id="IPR008333">
    <property type="entry name" value="Cbr1-like_FAD-bd_dom"/>
</dbReference>
<name>A0A0P0RHZ1_9BURK</name>
<dbReference type="CDD" id="cd06184">
    <property type="entry name" value="flavohem_like_fad_nad_binding"/>
    <property type="match status" value="1"/>
</dbReference>
<sequence>MVNTPPQNTRRASTEVLGVTCDGLHWRAGGSVNDFGKESDRSVWHAGELALQEKAGVADVMADVGRRVIREYMPDQHREFFEQLPFIIIGSVDDAGNVWSTIRTGRAGFVRSPTSKSLRICALADEVDPVSRGIEVGKAVGLLGIDLFTRRRNRMNGVVSHVDESGFEVAVGQSFGNCPSYIHRRVMHAVGDPEAVSASRPESSVRISAFCRSMIEAADTFFVATYADIDGKRQVDVSHRGGKPGFVRVDEDGTLTVPDFAGNSFFSTLGNILLNGKAGLVFANVSTGDLLQISGKAEVVVDSPEIAAFQGAERIWRFNPHTVTLRSGALALRWERKPEAITLGTEMTGDWIDAAAKLKANAYKGQWRKLRVAEIVDESTTVRSFHLEPMDDAGLQPFVAGQHLLIRLPSENQSPAVRTYTLSTAPSDNVYRISVKRGANVSRHLHEQLKVGDLLDTFGPSGSFTIDPMEQRPAVMLAAGIGITPLLAMLRHTVYEGWRKRQIRTTWIFYSARNVQDRAFNDELLHLASEAQGAISVVRCLTDVSNAIRRTDYEVSGRIDMDLVKASLPFDDYDFYICGPLDFMQSIFDGLRTLDVSENRIHYESFGAGDIRRDESLSDDGFAPKPLASKEVAVHFTRASVMSVWHPGESLLDIAEKSGLQVPYSCRSGHCGSCRTTIGLGSVTYTKRPEYQTDDNEALMCCAVPTAQCETTGIYIDL</sequence>
<dbReference type="SUPFAM" id="SSF52343">
    <property type="entry name" value="Ferredoxin reductase-like, C-terminal NADP-linked domain"/>
    <property type="match status" value="1"/>
</dbReference>
<dbReference type="Pfam" id="PF00111">
    <property type="entry name" value="Fer2"/>
    <property type="match status" value="1"/>
</dbReference>